<organism evidence="7 8">
    <name type="scientific">Physocladia obscura</name>
    <dbReference type="NCBI Taxonomy" id="109957"/>
    <lineage>
        <taxon>Eukaryota</taxon>
        <taxon>Fungi</taxon>
        <taxon>Fungi incertae sedis</taxon>
        <taxon>Chytridiomycota</taxon>
        <taxon>Chytridiomycota incertae sedis</taxon>
        <taxon>Chytridiomycetes</taxon>
        <taxon>Chytridiales</taxon>
        <taxon>Chytriomycetaceae</taxon>
        <taxon>Physocladia</taxon>
    </lineage>
</organism>
<dbReference type="PANTHER" id="PTHR23502">
    <property type="entry name" value="MAJOR FACILITATOR SUPERFAMILY"/>
    <property type="match status" value="1"/>
</dbReference>
<dbReference type="GO" id="GO:0005886">
    <property type="term" value="C:plasma membrane"/>
    <property type="evidence" value="ECO:0007669"/>
    <property type="project" value="TreeGrafter"/>
</dbReference>
<evidence type="ECO:0000256" key="3">
    <source>
        <dbReference type="ARBA" id="ARBA00022989"/>
    </source>
</evidence>
<sequence>MIVSQDSEASNGQITDDGSNIIIMDSIVEEKTTKVDASSSNPRDWPRRKKWIAVTLAALYTFVAPICSTMVAPAFPYITADLGFTSTIQTEMILSIFVLSYVIGPLFLGPLSEVYGRYIVLQVSLWFFVIMNTACGLSRTATQMLVFRFFAGIGGSAPLVLTGSVVSDCFSVAEMGAAMSYSVLGIVVGPAIGPILGGFLTAGAGWRWLFHTLSIFSGFLAIVGTFMLPETYRPLLESRKETVSGISSRIVHSNIRIVQNLITAITRPFIMIFTQPIVQIIALIMGFVYGVLFIVLATFSALFVKKYEESTEISTLHYIALGLGFFGGNRIAGSLLDVTSKFLQSRNNTSHKPEYRLPVIIPAAILLPVALFLYGWSAENGWHWIVPDIGILLASMSINTTFQSLTVYTVDVYSRYSASALAAVGIFRYMAGFAFPLFATSMYDQYGYGWGNSILAFAGIVIGIPSPILLYIYGERIREKSQFATGE</sequence>
<keyword evidence="8" id="KW-1185">Reference proteome</keyword>
<dbReference type="GO" id="GO:0022857">
    <property type="term" value="F:transmembrane transporter activity"/>
    <property type="evidence" value="ECO:0007669"/>
    <property type="project" value="InterPro"/>
</dbReference>
<keyword evidence="2 5" id="KW-0812">Transmembrane</keyword>
<comment type="subcellular location">
    <subcellularLocation>
        <location evidence="1">Membrane</location>
        <topology evidence="1">Multi-pass membrane protein</topology>
    </subcellularLocation>
</comment>
<proteinExistence type="predicted"/>
<evidence type="ECO:0000256" key="4">
    <source>
        <dbReference type="ARBA" id="ARBA00023136"/>
    </source>
</evidence>
<evidence type="ECO:0000256" key="5">
    <source>
        <dbReference type="SAM" id="Phobius"/>
    </source>
</evidence>
<dbReference type="CDD" id="cd17323">
    <property type="entry name" value="MFS_Tpo1_MDR_like"/>
    <property type="match status" value="1"/>
</dbReference>
<evidence type="ECO:0000259" key="6">
    <source>
        <dbReference type="PROSITE" id="PS50850"/>
    </source>
</evidence>
<dbReference type="PANTHER" id="PTHR23502:SF60">
    <property type="entry name" value="MAJOR FACILITATOR SUPERFAMILY (MFS) PROFILE DOMAIN-CONTAINING PROTEIN-RELATED"/>
    <property type="match status" value="1"/>
</dbReference>
<dbReference type="EMBL" id="JADGJH010000138">
    <property type="protein sequence ID" value="KAJ3136387.1"/>
    <property type="molecule type" value="Genomic_DNA"/>
</dbReference>
<protein>
    <recommendedName>
        <fullName evidence="6">Major facilitator superfamily (MFS) profile domain-containing protein</fullName>
    </recommendedName>
</protein>
<dbReference type="InterPro" id="IPR036259">
    <property type="entry name" value="MFS_trans_sf"/>
</dbReference>
<accession>A0AAD5T9Y0</accession>
<reference evidence="7" key="1">
    <citation type="submission" date="2020-05" db="EMBL/GenBank/DDBJ databases">
        <title>Phylogenomic resolution of chytrid fungi.</title>
        <authorList>
            <person name="Stajich J.E."/>
            <person name="Amses K."/>
            <person name="Simmons R."/>
            <person name="Seto K."/>
            <person name="Myers J."/>
            <person name="Bonds A."/>
            <person name="Quandt C.A."/>
            <person name="Barry K."/>
            <person name="Liu P."/>
            <person name="Grigoriev I."/>
            <person name="Longcore J.E."/>
            <person name="James T.Y."/>
        </authorList>
    </citation>
    <scope>NUCLEOTIDE SEQUENCE</scope>
    <source>
        <strain evidence="7">JEL0513</strain>
    </source>
</reference>
<dbReference type="SUPFAM" id="SSF103473">
    <property type="entry name" value="MFS general substrate transporter"/>
    <property type="match status" value="1"/>
</dbReference>
<feature type="transmembrane region" description="Helical" evidence="5">
    <location>
        <begin position="277"/>
        <end position="304"/>
    </location>
</feature>
<feature type="transmembrane region" description="Helical" evidence="5">
    <location>
        <begin position="145"/>
        <end position="166"/>
    </location>
</feature>
<feature type="transmembrane region" description="Helical" evidence="5">
    <location>
        <begin position="51"/>
        <end position="72"/>
    </location>
</feature>
<feature type="transmembrane region" description="Helical" evidence="5">
    <location>
        <begin position="118"/>
        <end position="139"/>
    </location>
</feature>
<dbReference type="AlphaFoldDB" id="A0AAD5T9Y0"/>
<keyword evidence="4 5" id="KW-0472">Membrane</keyword>
<dbReference type="Pfam" id="PF07690">
    <property type="entry name" value="MFS_1"/>
    <property type="match status" value="1"/>
</dbReference>
<dbReference type="PROSITE" id="PS50850">
    <property type="entry name" value="MFS"/>
    <property type="match status" value="1"/>
</dbReference>
<evidence type="ECO:0000313" key="7">
    <source>
        <dbReference type="EMBL" id="KAJ3136387.1"/>
    </source>
</evidence>
<gene>
    <name evidence="7" type="ORF">HK100_001716</name>
</gene>
<dbReference type="InterPro" id="IPR020846">
    <property type="entry name" value="MFS_dom"/>
</dbReference>
<evidence type="ECO:0000256" key="1">
    <source>
        <dbReference type="ARBA" id="ARBA00004141"/>
    </source>
</evidence>
<evidence type="ECO:0000256" key="2">
    <source>
        <dbReference type="ARBA" id="ARBA00022692"/>
    </source>
</evidence>
<feature type="transmembrane region" description="Helical" evidence="5">
    <location>
        <begin position="420"/>
        <end position="442"/>
    </location>
</feature>
<feature type="transmembrane region" description="Helical" evidence="5">
    <location>
        <begin position="208"/>
        <end position="229"/>
    </location>
</feature>
<evidence type="ECO:0000313" key="8">
    <source>
        <dbReference type="Proteomes" id="UP001211907"/>
    </source>
</evidence>
<feature type="transmembrane region" description="Helical" evidence="5">
    <location>
        <begin position="357"/>
        <end position="377"/>
    </location>
</feature>
<feature type="transmembrane region" description="Helical" evidence="5">
    <location>
        <begin position="92"/>
        <end position="111"/>
    </location>
</feature>
<feature type="transmembrane region" description="Helical" evidence="5">
    <location>
        <begin position="454"/>
        <end position="473"/>
    </location>
</feature>
<comment type="caution">
    <text evidence="7">The sequence shown here is derived from an EMBL/GenBank/DDBJ whole genome shotgun (WGS) entry which is preliminary data.</text>
</comment>
<feature type="domain" description="Major facilitator superfamily (MFS) profile" evidence="6">
    <location>
        <begin position="53"/>
        <end position="477"/>
    </location>
</feature>
<dbReference type="InterPro" id="IPR011701">
    <property type="entry name" value="MFS"/>
</dbReference>
<dbReference type="Proteomes" id="UP001211907">
    <property type="component" value="Unassembled WGS sequence"/>
</dbReference>
<keyword evidence="3 5" id="KW-1133">Transmembrane helix</keyword>
<feature type="transmembrane region" description="Helical" evidence="5">
    <location>
        <begin position="316"/>
        <end position="336"/>
    </location>
</feature>
<name>A0AAD5T9Y0_9FUNG</name>
<feature type="transmembrane region" description="Helical" evidence="5">
    <location>
        <begin position="178"/>
        <end position="202"/>
    </location>
</feature>
<feature type="transmembrane region" description="Helical" evidence="5">
    <location>
        <begin position="389"/>
        <end position="408"/>
    </location>
</feature>
<dbReference type="Gene3D" id="1.20.1250.20">
    <property type="entry name" value="MFS general substrate transporter like domains"/>
    <property type="match status" value="1"/>
</dbReference>